<comment type="caution">
    <text evidence="2">The sequence shown here is derived from an EMBL/GenBank/DDBJ whole genome shotgun (WGS) entry which is preliminary data.</text>
</comment>
<sequence length="92" mass="10121">MRDLGVGVDEIALQLDDMVNVATAHVANDDLPTADLELLRSVIAKVDEYDRTRPNFLSEAGLQLPEWAQVRQLAADVMSALQVSWDIDADAE</sequence>
<dbReference type="RefSeq" id="WP_382190051.1">
    <property type="nucleotide sequence ID" value="NZ_JBHSAY010000009.1"/>
</dbReference>
<dbReference type="Proteomes" id="UP001595816">
    <property type="component" value="Unassembled WGS sequence"/>
</dbReference>
<dbReference type="InterPro" id="IPR000551">
    <property type="entry name" value="MerR-type_HTH_dom"/>
</dbReference>
<proteinExistence type="predicted"/>
<evidence type="ECO:0000259" key="1">
    <source>
        <dbReference type="PROSITE" id="PS50937"/>
    </source>
</evidence>
<reference evidence="3" key="1">
    <citation type="journal article" date="2019" name="Int. J. Syst. Evol. Microbiol.">
        <title>The Global Catalogue of Microorganisms (GCM) 10K type strain sequencing project: providing services to taxonomists for standard genome sequencing and annotation.</title>
        <authorList>
            <consortium name="The Broad Institute Genomics Platform"/>
            <consortium name="The Broad Institute Genome Sequencing Center for Infectious Disease"/>
            <person name="Wu L."/>
            <person name="Ma J."/>
        </authorList>
    </citation>
    <scope>NUCLEOTIDE SEQUENCE [LARGE SCALE GENOMIC DNA]</scope>
    <source>
        <strain evidence="3">CGMCC 4.7289</strain>
    </source>
</reference>
<organism evidence="2 3">
    <name type="scientific">Hamadaea flava</name>
    <dbReference type="NCBI Taxonomy" id="1742688"/>
    <lineage>
        <taxon>Bacteria</taxon>
        <taxon>Bacillati</taxon>
        <taxon>Actinomycetota</taxon>
        <taxon>Actinomycetes</taxon>
        <taxon>Micromonosporales</taxon>
        <taxon>Micromonosporaceae</taxon>
        <taxon>Hamadaea</taxon>
    </lineage>
</organism>
<accession>A0ABV8LMH0</accession>
<dbReference type="PROSITE" id="PS50937">
    <property type="entry name" value="HTH_MERR_2"/>
    <property type="match status" value="1"/>
</dbReference>
<name>A0ABV8LMH0_9ACTN</name>
<gene>
    <name evidence="2" type="ORF">ACFOZ4_16145</name>
</gene>
<evidence type="ECO:0000313" key="2">
    <source>
        <dbReference type="EMBL" id="MFC4132142.1"/>
    </source>
</evidence>
<evidence type="ECO:0000313" key="3">
    <source>
        <dbReference type="Proteomes" id="UP001595816"/>
    </source>
</evidence>
<keyword evidence="3" id="KW-1185">Reference proteome</keyword>
<dbReference type="EMBL" id="JBHSAY010000009">
    <property type="protein sequence ID" value="MFC4132142.1"/>
    <property type="molecule type" value="Genomic_DNA"/>
</dbReference>
<feature type="domain" description="HTH merR-type" evidence="1">
    <location>
        <begin position="1"/>
        <end position="17"/>
    </location>
</feature>
<protein>
    <recommendedName>
        <fullName evidence="1">HTH merR-type domain-containing protein</fullName>
    </recommendedName>
</protein>